<evidence type="ECO:0000256" key="1">
    <source>
        <dbReference type="SAM" id="MobiDB-lite"/>
    </source>
</evidence>
<gene>
    <name evidence="2" type="ORF">CALVIDRAFT_563141</name>
</gene>
<protein>
    <submittedName>
        <fullName evidence="2">Uncharacterized protein</fullName>
    </submittedName>
</protein>
<accession>A0A167N524</accession>
<evidence type="ECO:0000313" key="2">
    <source>
        <dbReference type="EMBL" id="KZO97353.1"/>
    </source>
</evidence>
<name>A0A167N524_CALVF</name>
<evidence type="ECO:0000313" key="3">
    <source>
        <dbReference type="Proteomes" id="UP000076738"/>
    </source>
</evidence>
<feature type="region of interest" description="Disordered" evidence="1">
    <location>
        <begin position="629"/>
        <end position="657"/>
    </location>
</feature>
<dbReference type="EMBL" id="KV417280">
    <property type="protein sequence ID" value="KZO97353.1"/>
    <property type="molecule type" value="Genomic_DNA"/>
</dbReference>
<dbReference type="Proteomes" id="UP000076738">
    <property type="component" value="Unassembled WGS sequence"/>
</dbReference>
<dbReference type="AlphaFoldDB" id="A0A167N524"/>
<reference evidence="2 3" key="1">
    <citation type="journal article" date="2016" name="Mol. Biol. Evol.">
        <title>Comparative Genomics of Early-Diverging Mushroom-Forming Fungi Provides Insights into the Origins of Lignocellulose Decay Capabilities.</title>
        <authorList>
            <person name="Nagy L.G."/>
            <person name="Riley R."/>
            <person name="Tritt A."/>
            <person name="Adam C."/>
            <person name="Daum C."/>
            <person name="Floudas D."/>
            <person name="Sun H."/>
            <person name="Yadav J.S."/>
            <person name="Pangilinan J."/>
            <person name="Larsson K.H."/>
            <person name="Matsuura K."/>
            <person name="Barry K."/>
            <person name="Labutti K."/>
            <person name="Kuo R."/>
            <person name="Ohm R.A."/>
            <person name="Bhattacharya S.S."/>
            <person name="Shirouzu T."/>
            <person name="Yoshinaga Y."/>
            <person name="Martin F.M."/>
            <person name="Grigoriev I.V."/>
            <person name="Hibbett D.S."/>
        </authorList>
    </citation>
    <scope>NUCLEOTIDE SEQUENCE [LARGE SCALE GENOMIC DNA]</scope>
    <source>
        <strain evidence="2 3">TUFC12733</strain>
    </source>
</reference>
<organism evidence="2 3">
    <name type="scientific">Calocera viscosa (strain TUFC12733)</name>
    <dbReference type="NCBI Taxonomy" id="1330018"/>
    <lineage>
        <taxon>Eukaryota</taxon>
        <taxon>Fungi</taxon>
        <taxon>Dikarya</taxon>
        <taxon>Basidiomycota</taxon>
        <taxon>Agaricomycotina</taxon>
        <taxon>Dacrymycetes</taxon>
        <taxon>Dacrymycetales</taxon>
        <taxon>Dacrymycetaceae</taxon>
        <taxon>Calocera</taxon>
    </lineage>
</organism>
<dbReference type="OrthoDB" id="3061861at2759"/>
<feature type="region of interest" description="Disordered" evidence="1">
    <location>
        <begin position="513"/>
        <end position="533"/>
    </location>
</feature>
<keyword evidence="3" id="KW-1185">Reference proteome</keyword>
<sequence length="657" mass="74683">MPEHLVVGAWVTAWEREITEYLRLYKEPYKVMLQFHFECFGTKTVTWKKLVSETRGLLQPRWMLHECDLALHETVLGNAPLEWTLVFYGKVAIFLLHGGNGSTGSVAIVAHLAQQAQFVPADRNWWDIVIGNVQPSLVIPQPLLNDDGEDISLPETGVYEYPASYFDNGRGGGAKTTVLRPLLSFVGKKRVFILLDFNRMATFEVITAPEFCLTPEHLNLNNNESKAIAKLLLPTYGPWYGAQGAKVPEDIPPSLNPQTDWVWRHILHWVSQIRSRPFNNTYLLTVLSKNNENFPGIGEWEANDLCYFIARHPLMPVSDFCKDSAALNATHNQLLEWGSSQFLSKFTTECYPRTTHINPLHFNEAAHQRFLSMYDKTYYKSSVKVPRGLAMIYERLGYFDPSHTIGEMWNGTPTVEATGRYDSISRCVYRLYNTETKKVLGFTCIQAKLPLHWKDAANIQLQPSGILWSDAAHHGFQALIGPMDFHYTLATRLWQDPPAQIIVKGTPQRNPASTLFQGYRPTIPTSRPGRPAKLGTMKKAVKLQHQRELYASAQQLRAIQTPVNPRSKERLDLQNQWLRVTAVREKVLADIPKGEIMKPRQREADLVGRYKVAEQLRTEKGDWYNIGVHGGTDGMEEDEPAIVDQEMDDDSVDAPVL</sequence>
<feature type="compositionally biased region" description="Acidic residues" evidence="1">
    <location>
        <begin position="634"/>
        <end position="657"/>
    </location>
</feature>
<proteinExistence type="predicted"/>